<dbReference type="InterPro" id="IPR039426">
    <property type="entry name" value="TonB-dep_rcpt-like"/>
</dbReference>
<evidence type="ECO:0000256" key="8">
    <source>
        <dbReference type="SAM" id="SignalP"/>
    </source>
</evidence>
<dbReference type="Pfam" id="PF13715">
    <property type="entry name" value="CarbopepD_reg_2"/>
    <property type="match status" value="1"/>
</dbReference>
<keyword evidence="3 7" id="KW-1134">Transmembrane beta strand</keyword>
<keyword evidence="6 7" id="KW-0998">Cell outer membrane</keyword>
<evidence type="ECO:0000256" key="6">
    <source>
        <dbReference type="ARBA" id="ARBA00023237"/>
    </source>
</evidence>
<name>A0A420VVI1_9SPHI</name>
<evidence type="ECO:0000313" key="10">
    <source>
        <dbReference type="EMBL" id="RKO70219.1"/>
    </source>
</evidence>
<dbReference type="Gene3D" id="2.40.170.20">
    <property type="entry name" value="TonB-dependent receptor, beta-barrel domain"/>
    <property type="match status" value="1"/>
</dbReference>
<dbReference type="InterPro" id="IPR012910">
    <property type="entry name" value="Plug_dom"/>
</dbReference>
<gene>
    <name evidence="10" type="ORF">D7322_18290</name>
</gene>
<keyword evidence="8" id="KW-0732">Signal</keyword>
<dbReference type="GO" id="GO:0009279">
    <property type="term" value="C:cell outer membrane"/>
    <property type="evidence" value="ECO:0007669"/>
    <property type="project" value="UniProtKB-SubCell"/>
</dbReference>
<comment type="subcellular location">
    <subcellularLocation>
        <location evidence="1 7">Cell outer membrane</location>
        <topology evidence="1 7">Multi-pass membrane protein</topology>
    </subcellularLocation>
</comment>
<evidence type="ECO:0000259" key="9">
    <source>
        <dbReference type="Pfam" id="PF07715"/>
    </source>
</evidence>
<sequence>MKLHILLLVFISLQVHAGAYSQEINMKIKNGQLKVVMQQLSKQSGYDFLYEETYLKVARPVTLEAKNMDVRKALATIFRDQPFSYTIRGKMIILKPRDIKPANPGVTSQRSIKGIVHDVNNAPLQGVNISLSGGAPIAASNEKGQFEIVDLKGQTELLFHLIGYEEKRISVGDQTFLDVSLSATMNSLDEVVVVGYGVQMKSNVVGAVSTVKSEQIARKPVTNLAEALTGETPGLTIAQSSSQPGTVNTSLRIRGEGTWGNSSPLVLVDGVAMNMFDVMPSDVESVTVLKDASAAAIYGSRAANGVILVTTKSGKSGKLAINYNGSIGQQYATRIPKPVSSWQYAEMYNKVTENLTGVPGTTFSQEKIDRMKNGGDPDVLEGNTNWYKELIKPATQTMHNLTMQNGSDKTTYLGSLGYTKQNGVINSTYERYNMRLNTSTKFNSWLKVGANMSYINDERKESANGAASSYYYVPRSMPYYPVKYSDGTWSFLSAPQNAVRRSTYDYGMMSMRGDKLSMLVSPEISPISGLLIKGTFGYENKSFLQKRSTKIVKYDSFAPANQVENTVIARNSQSDTYTQERNLTGFLTATYNKQIAAHHFVLMGGVSAESTRYSSLQGDRKDFPNNDFSEISSGDINTSLTYGSSYYQSLASMFGRFNYNYDNKYLFEANIRRDGSSKFARGNKWGTFPSFSLGWRMSEEKFFENLKPVIPEFKLRSSWGKLGNNQIDNFLFLSTYGAGESYIFGSNLESSFYEAVMGNNVITWETTTHKNLGLDLAAIKGKLSFSFDWFNRVTDNILLNLDAPSLLGITAPIQNAGSVQNRGWEISFGWRDKIGSEFKYNISANLSDVRNKVLDLKGYKSSTTALTTRIEGEPLNSLFGWETLGIATDQAKYDQYSAVMKTFIPTWSIGDIIVKDRNGDGQITAADKTIIGNTIPRYTYGVTLSGEYKKFDFSLLFQGVGKRDGFLGRDVIEPMGIFSALEEHFLESFDPTNPNPNAYYPRLLGAAQRQNWQNYSHWVQDASYLRLKNISVGYSFGIPKAKIKNIRTYFSGQNILTFTKYRIFDPENGLNSISFPNVATYTLGLNIDF</sequence>
<dbReference type="InterPro" id="IPR037066">
    <property type="entry name" value="Plug_dom_sf"/>
</dbReference>
<dbReference type="NCBIfam" id="TIGR04057">
    <property type="entry name" value="SusC_RagA_signa"/>
    <property type="match status" value="1"/>
</dbReference>
<evidence type="ECO:0000256" key="1">
    <source>
        <dbReference type="ARBA" id="ARBA00004571"/>
    </source>
</evidence>
<dbReference type="Pfam" id="PF07715">
    <property type="entry name" value="Plug"/>
    <property type="match status" value="1"/>
</dbReference>
<dbReference type="InterPro" id="IPR023997">
    <property type="entry name" value="TonB-dep_OMP_SusC/RagA_CS"/>
</dbReference>
<keyword evidence="4 7" id="KW-0812">Transmembrane</keyword>
<dbReference type="AlphaFoldDB" id="A0A420VVI1"/>
<evidence type="ECO:0000313" key="11">
    <source>
        <dbReference type="Proteomes" id="UP000282423"/>
    </source>
</evidence>
<dbReference type="InterPro" id="IPR036942">
    <property type="entry name" value="Beta-barrel_TonB_sf"/>
</dbReference>
<dbReference type="NCBIfam" id="TIGR04056">
    <property type="entry name" value="OMP_RagA_SusC"/>
    <property type="match status" value="1"/>
</dbReference>
<dbReference type="FunFam" id="2.170.130.10:FF:000003">
    <property type="entry name" value="SusC/RagA family TonB-linked outer membrane protein"/>
    <property type="match status" value="1"/>
</dbReference>
<evidence type="ECO:0000256" key="3">
    <source>
        <dbReference type="ARBA" id="ARBA00022452"/>
    </source>
</evidence>
<keyword evidence="5 7" id="KW-0472">Membrane</keyword>
<dbReference type="EMBL" id="RBWS01000014">
    <property type="protein sequence ID" value="RKO70219.1"/>
    <property type="molecule type" value="Genomic_DNA"/>
</dbReference>
<dbReference type="InterPro" id="IPR008969">
    <property type="entry name" value="CarboxyPept-like_regulatory"/>
</dbReference>
<dbReference type="OrthoDB" id="600887at2"/>
<dbReference type="InterPro" id="IPR023996">
    <property type="entry name" value="TonB-dep_OMP_SusC/RagA"/>
</dbReference>
<organism evidence="10 11">
    <name type="scientific">Sphingobacterium puteale</name>
    <dbReference type="NCBI Taxonomy" id="2420510"/>
    <lineage>
        <taxon>Bacteria</taxon>
        <taxon>Pseudomonadati</taxon>
        <taxon>Bacteroidota</taxon>
        <taxon>Sphingobacteriia</taxon>
        <taxon>Sphingobacteriales</taxon>
        <taxon>Sphingobacteriaceae</taxon>
        <taxon>Sphingobacterium</taxon>
    </lineage>
</organism>
<evidence type="ECO:0000256" key="7">
    <source>
        <dbReference type="PROSITE-ProRule" id="PRU01360"/>
    </source>
</evidence>
<evidence type="ECO:0000256" key="5">
    <source>
        <dbReference type="ARBA" id="ARBA00023136"/>
    </source>
</evidence>
<comment type="similarity">
    <text evidence="7">Belongs to the TonB-dependent receptor family.</text>
</comment>
<accession>A0A420VVI1</accession>
<evidence type="ECO:0000256" key="4">
    <source>
        <dbReference type="ARBA" id="ARBA00022692"/>
    </source>
</evidence>
<dbReference type="SUPFAM" id="SSF49464">
    <property type="entry name" value="Carboxypeptidase regulatory domain-like"/>
    <property type="match status" value="1"/>
</dbReference>
<dbReference type="SUPFAM" id="SSF56935">
    <property type="entry name" value="Porins"/>
    <property type="match status" value="1"/>
</dbReference>
<reference evidence="10 11" key="1">
    <citation type="submission" date="2018-10" db="EMBL/GenBank/DDBJ databases">
        <title>Sphingobacterium sp. M05W1-28.</title>
        <authorList>
            <person name="Cai H."/>
        </authorList>
    </citation>
    <scope>NUCLEOTIDE SEQUENCE [LARGE SCALE GENOMIC DNA]</scope>
    <source>
        <strain evidence="10 11">M05W1-28</strain>
    </source>
</reference>
<dbReference type="Gene3D" id="2.60.40.1120">
    <property type="entry name" value="Carboxypeptidase-like, regulatory domain"/>
    <property type="match status" value="1"/>
</dbReference>
<protein>
    <submittedName>
        <fullName evidence="10">SusC/RagA family TonB-linked outer membrane protein</fullName>
    </submittedName>
</protein>
<comment type="caution">
    <text evidence="10">The sequence shown here is derived from an EMBL/GenBank/DDBJ whole genome shotgun (WGS) entry which is preliminary data.</text>
</comment>
<keyword evidence="11" id="KW-1185">Reference proteome</keyword>
<dbReference type="PROSITE" id="PS52016">
    <property type="entry name" value="TONB_DEPENDENT_REC_3"/>
    <property type="match status" value="1"/>
</dbReference>
<feature type="signal peptide" evidence="8">
    <location>
        <begin position="1"/>
        <end position="17"/>
    </location>
</feature>
<feature type="domain" description="TonB-dependent receptor plug" evidence="9">
    <location>
        <begin position="202"/>
        <end position="306"/>
    </location>
</feature>
<evidence type="ECO:0000256" key="2">
    <source>
        <dbReference type="ARBA" id="ARBA00022448"/>
    </source>
</evidence>
<dbReference type="Proteomes" id="UP000282423">
    <property type="component" value="Unassembled WGS sequence"/>
</dbReference>
<feature type="chain" id="PRO_5019269871" evidence="8">
    <location>
        <begin position="18"/>
        <end position="1089"/>
    </location>
</feature>
<dbReference type="Gene3D" id="2.170.130.10">
    <property type="entry name" value="TonB-dependent receptor, plug domain"/>
    <property type="match status" value="1"/>
</dbReference>
<proteinExistence type="inferred from homology"/>
<keyword evidence="2 7" id="KW-0813">Transport</keyword>